<dbReference type="AlphaFoldDB" id="A0AAW8FMQ5"/>
<dbReference type="InterPro" id="IPR025683">
    <property type="entry name" value="Protein_beta"/>
</dbReference>
<organism evidence="1 2">
    <name type="scientific">Streptomyces canus</name>
    <dbReference type="NCBI Taxonomy" id="58343"/>
    <lineage>
        <taxon>Bacteria</taxon>
        <taxon>Bacillati</taxon>
        <taxon>Actinomycetota</taxon>
        <taxon>Actinomycetes</taxon>
        <taxon>Kitasatosporales</taxon>
        <taxon>Streptomycetaceae</taxon>
        <taxon>Streptomyces</taxon>
        <taxon>Streptomyces aurantiacus group</taxon>
    </lineage>
</organism>
<reference evidence="1" key="1">
    <citation type="submission" date="2023-07" db="EMBL/GenBank/DDBJ databases">
        <title>Comparative genomics of wheat-associated soil bacteria to identify genetic determinants of phenazine resistance.</title>
        <authorList>
            <person name="Mouncey N."/>
        </authorList>
    </citation>
    <scope>NUCLEOTIDE SEQUENCE</scope>
    <source>
        <strain evidence="1">V4I22</strain>
    </source>
</reference>
<gene>
    <name evidence="1" type="ORF">QFZ22_007079</name>
</gene>
<dbReference type="Proteomes" id="UP001234216">
    <property type="component" value="Unassembled WGS sequence"/>
</dbReference>
<dbReference type="RefSeq" id="WP_306982272.1">
    <property type="nucleotide sequence ID" value="NZ_JAUSZV010000005.1"/>
</dbReference>
<sequence>MSVPLYIPVLPTRPHAAAAYRTLAPDVQRQVAPLWTLPPRPGMLPKPLAERIAKEAGDTATAQRLGAGWLDAPFADEDEAAVLADVLTPDWWDHRNLRPVTGPGRPDAQQSLALAAARHREDGLGIRVRLPADWNDRTTSDVAALLGRLPTGCPADLFLDLATVLPDRPDAAKEALRALDTLIQLTSWHTMTVVAGGFPEPPDDFREGVPYEAPRTDWETWHEIRHSERPYLPRLRYGDYGIHPATYVSQTPPARGGGPPWGILRYTTSRSYHLSKVPHGKQYDDANRQAARRLTSLADFRGVDAGAGERWLRDRIAGSVSTGNHSTWNRVGNVQHVTFVTNALRRNAG</sequence>
<dbReference type="EMBL" id="JAUSZV010000005">
    <property type="protein sequence ID" value="MDQ0911094.1"/>
    <property type="molecule type" value="Genomic_DNA"/>
</dbReference>
<proteinExistence type="predicted"/>
<evidence type="ECO:0008006" key="3">
    <source>
        <dbReference type="Google" id="ProtNLM"/>
    </source>
</evidence>
<dbReference type="Pfam" id="PF14350">
    <property type="entry name" value="Beta_protein"/>
    <property type="match status" value="1"/>
</dbReference>
<protein>
    <recommendedName>
        <fullName evidence="3">Beta protein</fullName>
    </recommendedName>
</protein>
<name>A0AAW8FMQ5_9ACTN</name>
<evidence type="ECO:0000313" key="2">
    <source>
        <dbReference type="Proteomes" id="UP001234216"/>
    </source>
</evidence>
<comment type="caution">
    <text evidence="1">The sequence shown here is derived from an EMBL/GenBank/DDBJ whole genome shotgun (WGS) entry which is preliminary data.</text>
</comment>
<evidence type="ECO:0000313" key="1">
    <source>
        <dbReference type="EMBL" id="MDQ0911094.1"/>
    </source>
</evidence>
<accession>A0AAW8FMQ5</accession>